<evidence type="ECO:0000259" key="1">
    <source>
        <dbReference type="Pfam" id="PF00501"/>
    </source>
</evidence>
<dbReference type="GO" id="GO:0016878">
    <property type="term" value="F:acid-thiol ligase activity"/>
    <property type="evidence" value="ECO:0007669"/>
    <property type="project" value="UniProtKB-ARBA"/>
</dbReference>
<dbReference type="InterPro" id="IPR025110">
    <property type="entry name" value="AMP-bd_C"/>
</dbReference>
<dbReference type="AlphaFoldDB" id="A0A6G4XBE0"/>
<dbReference type="NCBIfam" id="NF005863">
    <property type="entry name" value="PRK07798.1"/>
    <property type="match status" value="1"/>
</dbReference>
<evidence type="ECO:0000259" key="2">
    <source>
        <dbReference type="Pfam" id="PF13193"/>
    </source>
</evidence>
<accession>A0A6G4XBE0</accession>
<dbReference type="InterPro" id="IPR050237">
    <property type="entry name" value="ATP-dep_AMP-bd_enzyme"/>
</dbReference>
<dbReference type="InterPro" id="IPR045851">
    <property type="entry name" value="AMP-bd_C_sf"/>
</dbReference>
<keyword evidence="4" id="KW-1185">Reference proteome</keyword>
<gene>
    <name evidence="3" type="ORF">G6045_00410</name>
</gene>
<dbReference type="Pfam" id="PF13193">
    <property type="entry name" value="AMP-binding_C"/>
    <property type="match status" value="1"/>
</dbReference>
<proteinExistence type="predicted"/>
<name>A0A6G4XBE0_9ACTN</name>
<feature type="domain" description="AMP-binding enzyme C-terminal" evidence="2">
    <location>
        <begin position="456"/>
        <end position="532"/>
    </location>
</feature>
<dbReference type="Gene3D" id="3.40.50.12780">
    <property type="entry name" value="N-terminal domain of ligase-like"/>
    <property type="match status" value="1"/>
</dbReference>
<dbReference type="Pfam" id="PF00501">
    <property type="entry name" value="AMP-binding"/>
    <property type="match status" value="1"/>
</dbReference>
<dbReference type="Gene3D" id="3.30.300.30">
    <property type="match status" value="1"/>
</dbReference>
<dbReference type="PROSITE" id="PS00455">
    <property type="entry name" value="AMP_BINDING"/>
    <property type="match status" value="1"/>
</dbReference>
<dbReference type="Proteomes" id="UP000481109">
    <property type="component" value="Unassembled WGS sequence"/>
</dbReference>
<dbReference type="InterPro" id="IPR000873">
    <property type="entry name" value="AMP-dep_synth/lig_dom"/>
</dbReference>
<sequence length="562" mass="61197">MQSPLIDLFRAVADAVPDRECLVHRSVRRSYAETRDRVERLGRVLAAHGLGVRRVRQELRGHESGQNHVALLLHNGHEYAEATFGAFAARTVPFNVNYRYTAYEMRQLLRDAAPAAIVYHAAFAETLAQVLPDLPRRPMLLQVADSSATGLLHGALDYETALAEAPAEVTLPQPSPDDLYMVYTGGTTGMPKGVLWRQGDVWTGLLGGWQRPEIDSPARLAEHVRNTEAGQRFLGIAPFMHGAGWWYLIRAMTNGDTTVVPDVTHRFDAADVCRTVERERLDALPLVAEAFARPLADELERGGYDMSRVRMVLSGGGPLTAETKRRILAALPGADVADSAGSSETGGIVRGLSTAQGVGEEGVFMPLPRACVVDLELTRVLEPGHEEPGWLAARAPIPLGYLGDPAKSASTFVTVQGERLALPGDLAHLRADGRLVLHGRASMVINSGGEKIYAEEVERALLNQPQVRDALVVGRPSLRWGQEVIALVQLDGPGEDMDDAALREAAAERLARYKLPKAFLRVSAIRRSPAGKADYAWARALAEKENDVHAMTRAEREQEAGS</sequence>
<dbReference type="InterPro" id="IPR042099">
    <property type="entry name" value="ANL_N_sf"/>
</dbReference>
<evidence type="ECO:0000313" key="4">
    <source>
        <dbReference type="Proteomes" id="UP000481109"/>
    </source>
</evidence>
<dbReference type="PANTHER" id="PTHR43767">
    <property type="entry name" value="LONG-CHAIN-FATTY-ACID--COA LIGASE"/>
    <property type="match status" value="1"/>
</dbReference>
<dbReference type="PANTHER" id="PTHR43767:SF1">
    <property type="entry name" value="NONRIBOSOMAL PEPTIDE SYNTHASE PES1 (EUROFUNG)-RELATED"/>
    <property type="match status" value="1"/>
</dbReference>
<dbReference type="InterPro" id="IPR020845">
    <property type="entry name" value="AMP-binding_CS"/>
</dbReference>
<organism evidence="3 4">
    <name type="scientific">Streptomyces mesophilus</name>
    <dbReference type="NCBI Taxonomy" id="1775132"/>
    <lineage>
        <taxon>Bacteria</taxon>
        <taxon>Bacillati</taxon>
        <taxon>Actinomycetota</taxon>
        <taxon>Actinomycetes</taxon>
        <taxon>Kitasatosporales</taxon>
        <taxon>Streptomycetaceae</taxon>
        <taxon>Streptomyces</taxon>
    </lineage>
</organism>
<comment type="caution">
    <text evidence="3">The sequence shown here is derived from an EMBL/GenBank/DDBJ whole genome shotgun (WGS) entry which is preliminary data.</text>
</comment>
<feature type="domain" description="AMP-dependent synthetase/ligase" evidence="1">
    <location>
        <begin position="9"/>
        <end position="396"/>
    </location>
</feature>
<reference evidence="3 4" key="1">
    <citation type="submission" date="2020-02" db="EMBL/GenBank/DDBJ databases">
        <title>Whole-genome analyses of novel actinobacteria.</title>
        <authorList>
            <person name="Sahin N."/>
            <person name="Tokatli A."/>
        </authorList>
    </citation>
    <scope>NUCLEOTIDE SEQUENCE [LARGE SCALE GENOMIC DNA]</scope>
    <source>
        <strain evidence="3 4">YC504</strain>
    </source>
</reference>
<protein>
    <submittedName>
        <fullName evidence="3">AMP-binding protein</fullName>
    </submittedName>
</protein>
<evidence type="ECO:0000313" key="3">
    <source>
        <dbReference type="EMBL" id="NGO74157.1"/>
    </source>
</evidence>
<dbReference type="SUPFAM" id="SSF56801">
    <property type="entry name" value="Acetyl-CoA synthetase-like"/>
    <property type="match status" value="1"/>
</dbReference>
<dbReference type="EMBL" id="JAAKZW010000001">
    <property type="protein sequence ID" value="NGO74157.1"/>
    <property type="molecule type" value="Genomic_DNA"/>
</dbReference>